<reference evidence="2" key="1">
    <citation type="submission" date="2021-02" db="EMBL/GenBank/DDBJ databases">
        <authorList>
            <person name="Dougan E. K."/>
            <person name="Rhodes N."/>
            <person name="Thang M."/>
            <person name="Chan C."/>
        </authorList>
    </citation>
    <scope>NUCLEOTIDE SEQUENCE</scope>
</reference>
<dbReference type="EMBL" id="CAJNNW010027592">
    <property type="protein sequence ID" value="CAE8692185.1"/>
    <property type="molecule type" value="Genomic_DNA"/>
</dbReference>
<protein>
    <recommendedName>
        <fullName evidence="1">Ubiquinol-cytochrome c chaperone domain-containing protein</fullName>
    </recommendedName>
</protein>
<dbReference type="InterPro" id="IPR021150">
    <property type="entry name" value="Ubiq_cyt_c_chap"/>
</dbReference>
<dbReference type="Proteomes" id="UP000626109">
    <property type="component" value="Unassembled WGS sequence"/>
</dbReference>
<evidence type="ECO:0000313" key="2">
    <source>
        <dbReference type="EMBL" id="CAE8617819.1"/>
    </source>
</evidence>
<evidence type="ECO:0000313" key="3">
    <source>
        <dbReference type="EMBL" id="CAE8692185.1"/>
    </source>
</evidence>
<accession>A0A813FW19</accession>
<organism evidence="2 4">
    <name type="scientific">Polarella glacialis</name>
    <name type="common">Dinoflagellate</name>
    <dbReference type="NCBI Taxonomy" id="89957"/>
    <lineage>
        <taxon>Eukaryota</taxon>
        <taxon>Sar</taxon>
        <taxon>Alveolata</taxon>
        <taxon>Dinophyceae</taxon>
        <taxon>Suessiales</taxon>
        <taxon>Suessiaceae</taxon>
        <taxon>Polarella</taxon>
    </lineage>
</organism>
<proteinExistence type="predicted"/>
<keyword evidence="4" id="KW-1185">Reference proteome</keyword>
<comment type="caution">
    <text evidence="2">The sequence shown here is derived from an EMBL/GenBank/DDBJ whole genome shotgun (WGS) entry which is preliminary data.</text>
</comment>
<sequence>MAALLLRAPKASAGRLATSAVLQSRQVPWRVVPLPHALDRRFCVAASGSAASAGHRDAAAAQPVRSEEDDAKWELVVEKWGQFKLLHKLTAEDFERFPREQALFQAEPRLRAESLTANSAGPDELDWWYTFDATVSMLRFADRITEPFTDVLLQDRLEDTNKPLAARFGIHFLEGKDLNKTGLHNLAVPREGAYVKMRMQVYFLTLHTWLIHRTQHRIQASEKLWGSAICALITRRAFEWEWVVVRLWLMIEDVPAMSITSELEDLMEYAFGLCKALDEAFETEAPDGTARALEQVELKEGQIGLLPRVKYCLWANMYSGVVPHDLPELHELTVYLVRQRLAMEAMPRNTFLTGRFNWQDLPLPEERVE</sequence>
<dbReference type="EMBL" id="CAJNNV010026292">
    <property type="protein sequence ID" value="CAE8617819.1"/>
    <property type="molecule type" value="Genomic_DNA"/>
</dbReference>
<evidence type="ECO:0000259" key="1">
    <source>
        <dbReference type="Pfam" id="PF03981"/>
    </source>
</evidence>
<dbReference type="AlphaFoldDB" id="A0A813FW19"/>
<dbReference type="OrthoDB" id="10436582at2759"/>
<dbReference type="Proteomes" id="UP000654075">
    <property type="component" value="Unassembled WGS sequence"/>
</dbReference>
<dbReference type="Pfam" id="PF03981">
    <property type="entry name" value="Ubiq_cyt_C_chap"/>
    <property type="match status" value="1"/>
</dbReference>
<feature type="domain" description="Ubiquinol-cytochrome c chaperone" evidence="1">
    <location>
        <begin position="197"/>
        <end position="358"/>
    </location>
</feature>
<evidence type="ECO:0000313" key="4">
    <source>
        <dbReference type="Proteomes" id="UP000654075"/>
    </source>
</evidence>
<gene>
    <name evidence="2" type="ORF">PGLA1383_LOCUS35477</name>
    <name evidence="3" type="ORF">PGLA2088_LOCUS27767</name>
</gene>
<name>A0A813FW19_POLGL</name>